<dbReference type="AlphaFoldDB" id="A0A8T0DKA0"/>
<dbReference type="EMBL" id="JTDF01003118">
    <property type="protein sequence ID" value="KAF8568080.1"/>
    <property type="molecule type" value="Genomic_DNA"/>
</dbReference>
<dbReference type="PANTHER" id="PTHR11592:SF134">
    <property type="entry name" value="PHOSPHOLIPID HYDROPEROXIDE GLUTATHIONE PEROXIDASE"/>
    <property type="match status" value="1"/>
</dbReference>
<dbReference type="PANTHER" id="PTHR11592">
    <property type="entry name" value="GLUTATHIONE PEROXIDASE"/>
    <property type="match status" value="1"/>
</dbReference>
<accession>A0A8T0DKA0</accession>
<dbReference type="CDD" id="cd00340">
    <property type="entry name" value="GSH_Peroxidase"/>
    <property type="match status" value="1"/>
</dbReference>
<dbReference type="InterPro" id="IPR036249">
    <property type="entry name" value="Thioredoxin-like_sf"/>
</dbReference>
<dbReference type="Proteomes" id="UP000699462">
    <property type="component" value="Unassembled WGS sequence"/>
</dbReference>
<reference evidence="4 5" key="1">
    <citation type="submission" date="2019-07" db="EMBL/GenBank/DDBJ databases">
        <title>Annotation for the trematode Paragonimus westermani.</title>
        <authorList>
            <person name="Choi Y.-J."/>
        </authorList>
    </citation>
    <scope>NUCLEOTIDE SEQUENCE [LARGE SCALE GENOMIC DNA]</scope>
    <source>
        <strain evidence="4">180907_Pwestermani</strain>
    </source>
</reference>
<proteinExistence type="inferred from homology"/>
<dbReference type="Pfam" id="PF00255">
    <property type="entry name" value="GSHPx"/>
    <property type="match status" value="1"/>
</dbReference>
<dbReference type="PIRSF" id="PIRSF000303">
    <property type="entry name" value="Glutathion_perox"/>
    <property type="match status" value="1"/>
</dbReference>
<dbReference type="GO" id="GO:0004601">
    <property type="term" value="F:peroxidase activity"/>
    <property type="evidence" value="ECO:0007669"/>
    <property type="project" value="UniProtKB-KW"/>
</dbReference>
<evidence type="ECO:0000256" key="3">
    <source>
        <dbReference type="ARBA" id="ARBA00023002"/>
    </source>
</evidence>
<dbReference type="PROSITE" id="PS51355">
    <property type="entry name" value="GLUTATHIONE_PEROXID_3"/>
    <property type="match status" value="1"/>
</dbReference>
<organism evidence="4 5">
    <name type="scientific">Paragonimus westermani</name>
    <dbReference type="NCBI Taxonomy" id="34504"/>
    <lineage>
        <taxon>Eukaryota</taxon>
        <taxon>Metazoa</taxon>
        <taxon>Spiralia</taxon>
        <taxon>Lophotrochozoa</taxon>
        <taxon>Platyhelminthes</taxon>
        <taxon>Trematoda</taxon>
        <taxon>Digenea</taxon>
        <taxon>Plagiorchiida</taxon>
        <taxon>Troglotremata</taxon>
        <taxon>Troglotrematidae</taxon>
        <taxon>Paragonimus</taxon>
    </lineage>
</organism>
<sequence>MPYALSTDNSIYQFYAVNIDGDVVPLRRYRGYVTLIVNMQAMYKRLAGCGLRILAFPSHQLGGQEPRSEAVIKKAVFDKFGVTFDMFSKIEVHGANAHPLYKFLQAQLGQVQWNFAKFLVDRNGQPVKHYSHMTQPHEFEEDVVNLLAAQLYSAIR</sequence>
<dbReference type="InterPro" id="IPR000889">
    <property type="entry name" value="Glutathione_peroxidase"/>
</dbReference>
<dbReference type="Gene3D" id="3.40.30.10">
    <property type="entry name" value="Glutaredoxin"/>
    <property type="match status" value="1"/>
</dbReference>
<keyword evidence="5" id="KW-1185">Reference proteome</keyword>
<evidence type="ECO:0000313" key="5">
    <source>
        <dbReference type="Proteomes" id="UP000699462"/>
    </source>
</evidence>
<evidence type="ECO:0008006" key="6">
    <source>
        <dbReference type="Google" id="ProtNLM"/>
    </source>
</evidence>
<evidence type="ECO:0000313" key="4">
    <source>
        <dbReference type="EMBL" id="KAF8568080.1"/>
    </source>
</evidence>
<gene>
    <name evidence="4" type="ORF">P879_04048</name>
</gene>
<evidence type="ECO:0000256" key="1">
    <source>
        <dbReference type="ARBA" id="ARBA00006926"/>
    </source>
</evidence>
<name>A0A8T0DKA0_9TREM</name>
<protein>
    <recommendedName>
        <fullName evidence="6">Glutathione peroxidase</fullName>
    </recommendedName>
</protein>
<evidence type="ECO:0000256" key="2">
    <source>
        <dbReference type="ARBA" id="ARBA00022559"/>
    </source>
</evidence>
<dbReference type="OrthoDB" id="446890at2759"/>
<keyword evidence="2" id="KW-0575">Peroxidase</keyword>
<dbReference type="GO" id="GO:0006979">
    <property type="term" value="P:response to oxidative stress"/>
    <property type="evidence" value="ECO:0007669"/>
    <property type="project" value="InterPro"/>
</dbReference>
<comment type="caution">
    <text evidence="4">The sequence shown here is derived from an EMBL/GenBank/DDBJ whole genome shotgun (WGS) entry which is preliminary data.</text>
</comment>
<comment type="similarity">
    <text evidence="1">Belongs to the glutathione peroxidase family.</text>
</comment>
<dbReference type="SUPFAM" id="SSF52833">
    <property type="entry name" value="Thioredoxin-like"/>
    <property type="match status" value="1"/>
</dbReference>
<keyword evidence="3" id="KW-0560">Oxidoreductase</keyword>